<evidence type="ECO:0000256" key="6">
    <source>
        <dbReference type="ARBA" id="ARBA00023098"/>
    </source>
</evidence>
<gene>
    <name evidence="9" type="ORF">F7732_04155</name>
</gene>
<keyword evidence="7" id="KW-0812">Transmembrane</keyword>
<evidence type="ECO:0000256" key="5">
    <source>
        <dbReference type="ARBA" id="ARBA00022963"/>
    </source>
</evidence>
<evidence type="ECO:0000256" key="7">
    <source>
        <dbReference type="SAM" id="Phobius"/>
    </source>
</evidence>
<dbReference type="PANTHER" id="PTHR43856:SF1">
    <property type="entry name" value="MITOCHONDRIAL CARDIOLIPIN HYDROLASE"/>
    <property type="match status" value="1"/>
</dbReference>
<keyword evidence="4" id="KW-0378">Hydrolase</keyword>
<protein>
    <recommendedName>
        <fullName evidence="3">phospholipase D</fullName>
        <ecNumber evidence="3">3.1.4.4</ecNumber>
    </recommendedName>
</protein>
<dbReference type="GO" id="GO:0006793">
    <property type="term" value="P:phosphorus metabolic process"/>
    <property type="evidence" value="ECO:0007669"/>
    <property type="project" value="UniProtKB-ARBA"/>
</dbReference>
<dbReference type="GO" id="GO:0016891">
    <property type="term" value="F:RNA endonuclease activity producing 5'-phosphomonoesters, hydrolytic mechanism"/>
    <property type="evidence" value="ECO:0007669"/>
    <property type="project" value="TreeGrafter"/>
</dbReference>
<comment type="catalytic activity">
    <reaction evidence="1">
        <text>a 1,2-diacyl-sn-glycero-3-phosphocholine + H2O = a 1,2-diacyl-sn-glycero-3-phosphate + choline + H(+)</text>
        <dbReference type="Rhea" id="RHEA:14445"/>
        <dbReference type="ChEBI" id="CHEBI:15354"/>
        <dbReference type="ChEBI" id="CHEBI:15377"/>
        <dbReference type="ChEBI" id="CHEBI:15378"/>
        <dbReference type="ChEBI" id="CHEBI:57643"/>
        <dbReference type="ChEBI" id="CHEBI:58608"/>
        <dbReference type="EC" id="3.1.4.4"/>
    </reaction>
</comment>
<dbReference type="SUPFAM" id="SSF56024">
    <property type="entry name" value="Phospholipase D/nuclease"/>
    <property type="match status" value="2"/>
</dbReference>
<dbReference type="OrthoDB" id="92272at2"/>
<dbReference type="InterPro" id="IPR001736">
    <property type="entry name" value="PLipase_D/transphosphatidylase"/>
</dbReference>
<keyword evidence="5" id="KW-0442">Lipid degradation</keyword>
<keyword evidence="7" id="KW-0472">Membrane</keyword>
<feature type="transmembrane region" description="Helical" evidence="7">
    <location>
        <begin position="7"/>
        <end position="26"/>
    </location>
</feature>
<keyword evidence="6" id="KW-0443">Lipid metabolism</keyword>
<accession>A0A7V7RQL9</accession>
<proteinExistence type="inferred from homology"/>
<dbReference type="Proteomes" id="UP000441354">
    <property type="component" value="Unassembled WGS sequence"/>
</dbReference>
<reference evidence="9 10" key="1">
    <citation type="journal article" date="2014" name="Arch. Microbiol.">
        <title>Bacillus mesophilum sp. nov., strain IITR-54T, a novel 4-chlorobiphenyl dechlorinating bacterium.</title>
        <authorList>
            <person name="Manickam N."/>
            <person name="Singh N.K."/>
            <person name="Bajaj A."/>
            <person name="Kumar R.M."/>
            <person name="Kaur G."/>
            <person name="Kaur N."/>
            <person name="Bala M."/>
            <person name="Kumar A."/>
            <person name="Mayilraj S."/>
        </authorList>
    </citation>
    <scope>NUCLEOTIDE SEQUENCE [LARGE SCALE GENOMIC DNA]</scope>
    <source>
        <strain evidence="9 10">IITR-54</strain>
    </source>
</reference>
<dbReference type="PROSITE" id="PS50035">
    <property type="entry name" value="PLD"/>
    <property type="match status" value="1"/>
</dbReference>
<dbReference type="InterPro" id="IPR025202">
    <property type="entry name" value="PLD-like_dom"/>
</dbReference>
<evidence type="ECO:0000313" key="10">
    <source>
        <dbReference type="Proteomes" id="UP000441354"/>
    </source>
</evidence>
<dbReference type="AlphaFoldDB" id="A0A7V7RQL9"/>
<name>A0A7V7RQL9_9BACI</name>
<dbReference type="Gene3D" id="3.30.870.10">
    <property type="entry name" value="Endonuclease Chain A"/>
    <property type="match status" value="2"/>
</dbReference>
<sequence length="479" mass="54281">MKLLKNVKFWLTLALITIFLAGIIYVHNTKPLPPGISYEGELSQVDDADFIYDVTFQTKEGQTQHELHIMNRLEEAILEAEELIVLDMFLYNSFHDHGQSFPDISGKLTNALITAKKRNPEIQIVVITDEVNTTYNSHSVPEFTELDQNGIQVIMTNLTELRDPNPLYSSIWRSTLRWLGNDPESGVLPNPLANSAPDVTLRSYFSLLNIKANHRKVLATEKTAIITSANAHNASALHSNIAVEVKGEIIEEVIASEQAVIDYSGYEVKLKDINYSSAESAQSASEVQLLTEGKIYKHLLKSIRDSKAGETIWIGMFYLADRSVIDELIAAADRGVFIKMILDPNENAFGSEKAGLPNIPVAAELQKLGNEQIEIRWYNTGEEQYHSKILLVKGQKESTLIAGSANFTSRNLDDYNLETNLKINAPSEEKIMKDVEQYFTRLWNNQSGQYTLSYEEKEDLPVFRYILYRIQKIFRFTTY</sequence>
<feature type="domain" description="PLD phosphodiesterase" evidence="8">
    <location>
        <begin position="381"/>
        <end position="411"/>
    </location>
</feature>
<dbReference type="EMBL" id="WBOT01000001">
    <property type="protein sequence ID" value="KAB2335768.1"/>
    <property type="molecule type" value="Genomic_DNA"/>
</dbReference>
<comment type="caution">
    <text evidence="9">The sequence shown here is derived from an EMBL/GenBank/DDBJ whole genome shotgun (WGS) entry which is preliminary data.</text>
</comment>
<comment type="similarity">
    <text evidence="2">Belongs to the phospholipase D family.</text>
</comment>
<evidence type="ECO:0000313" key="9">
    <source>
        <dbReference type="EMBL" id="KAB2335768.1"/>
    </source>
</evidence>
<evidence type="ECO:0000256" key="2">
    <source>
        <dbReference type="ARBA" id="ARBA00008664"/>
    </source>
</evidence>
<keyword evidence="7" id="KW-1133">Transmembrane helix</keyword>
<evidence type="ECO:0000256" key="1">
    <source>
        <dbReference type="ARBA" id="ARBA00000798"/>
    </source>
</evidence>
<evidence type="ECO:0000256" key="3">
    <source>
        <dbReference type="ARBA" id="ARBA00012027"/>
    </source>
</evidence>
<dbReference type="InterPro" id="IPR051406">
    <property type="entry name" value="PLD_domain"/>
</dbReference>
<dbReference type="EC" id="3.1.4.4" evidence="3"/>
<evidence type="ECO:0000259" key="8">
    <source>
        <dbReference type="PROSITE" id="PS50035"/>
    </source>
</evidence>
<evidence type="ECO:0000256" key="4">
    <source>
        <dbReference type="ARBA" id="ARBA00022801"/>
    </source>
</evidence>
<keyword evidence="10" id="KW-1185">Reference proteome</keyword>
<dbReference type="PANTHER" id="PTHR43856">
    <property type="entry name" value="CARDIOLIPIN HYDROLASE"/>
    <property type="match status" value="1"/>
</dbReference>
<dbReference type="CDD" id="cd09130">
    <property type="entry name" value="PLDc_unchar2_2"/>
    <property type="match status" value="1"/>
</dbReference>
<organism evidence="9 10">
    <name type="scientific">Bacillus mesophilum</name>
    <dbReference type="NCBI Taxonomy" id="1071718"/>
    <lineage>
        <taxon>Bacteria</taxon>
        <taxon>Bacillati</taxon>
        <taxon>Bacillota</taxon>
        <taxon>Bacilli</taxon>
        <taxon>Bacillales</taxon>
        <taxon>Bacillaceae</taxon>
        <taxon>Bacillus</taxon>
    </lineage>
</organism>
<dbReference type="GO" id="GO:0004630">
    <property type="term" value="F:phospholipase D activity"/>
    <property type="evidence" value="ECO:0007669"/>
    <property type="project" value="UniProtKB-EC"/>
</dbReference>
<dbReference type="Pfam" id="PF13091">
    <property type="entry name" value="PLDc_2"/>
    <property type="match status" value="1"/>
</dbReference>
<dbReference type="RefSeq" id="WP_151572373.1">
    <property type="nucleotide sequence ID" value="NZ_WBOT01000001.1"/>
</dbReference>
<dbReference type="GO" id="GO:0016042">
    <property type="term" value="P:lipid catabolic process"/>
    <property type="evidence" value="ECO:0007669"/>
    <property type="project" value="UniProtKB-KW"/>
</dbReference>